<protein>
    <submittedName>
        <fullName evidence="2">Uncharacterized protein</fullName>
    </submittedName>
</protein>
<reference evidence="2 3" key="1">
    <citation type="submission" date="2017-09" db="EMBL/GenBank/DDBJ databases">
        <authorList>
            <person name="Lee N."/>
            <person name="Cho B.-K."/>
        </authorList>
    </citation>
    <scope>NUCLEOTIDE SEQUENCE [LARGE SCALE GENOMIC DNA]</scope>
    <source>
        <strain evidence="2 3">ATCC 13879</strain>
    </source>
</reference>
<dbReference type="EMBL" id="CP023697">
    <property type="protein sequence ID" value="QEV07077.1"/>
    <property type="molecule type" value="Genomic_DNA"/>
</dbReference>
<gene>
    <name evidence="2" type="ORF">CP972_16775</name>
</gene>
<feature type="region of interest" description="Disordered" evidence="1">
    <location>
        <begin position="20"/>
        <end position="63"/>
    </location>
</feature>
<dbReference type="Proteomes" id="UP000326041">
    <property type="component" value="Chromosome"/>
</dbReference>
<evidence type="ECO:0000313" key="3">
    <source>
        <dbReference type="Proteomes" id="UP000326041"/>
    </source>
</evidence>
<sequence length="63" mass="7201">MHFELHRIRARELMREADAHRLAGQARSAPPEPRAAPESESESVKYVQYRVTAPRAPRGPIPR</sequence>
<evidence type="ECO:0000313" key="2">
    <source>
        <dbReference type="EMBL" id="QEV07077.1"/>
    </source>
</evidence>
<proteinExistence type="predicted"/>
<name>A0ABX6AZI5_9ACTN</name>
<accession>A0ABX6AZI5</accession>
<organism evidence="2 3">
    <name type="scientific">Streptomyces prasinus</name>
    <dbReference type="NCBI Taxonomy" id="67345"/>
    <lineage>
        <taxon>Bacteria</taxon>
        <taxon>Bacillati</taxon>
        <taxon>Actinomycetota</taxon>
        <taxon>Actinomycetes</taxon>
        <taxon>Kitasatosporales</taxon>
        <taxon>Streptomycetaceae</taxon>
        <taxon>Streptomyces</taxon>
    </lineage>
</organism>
<keyword evidence="3" id="KW-1185">Reference proteome</keyword>
<evidence type="ECO:0000256" key="1">
    <source>
        <dbReference type="SAM" id="MobiDB-lite"/>
    </source>
</evidence>